<evidence type="ECO:0000313" key="2">
    <source>
        <dbReference type="EMBL" id="ANQ10505.1"/>
    </source>
</evidence>
<keyword evidence="3" id="KW-1185">Reference proteome</keyword>
<dbReference type="GeneID" id="30911517"/>
<evidence type="ECO:0000313" key="3">
    <source>
        <dbReference type="Proteomes" id="UP000092716"/>
    </source>
</evidence>
<accession>A0A1B1E681</accession>
<reference evidence="3" key="1">
    <citation type="submission" date="2016-06" db="EMBL/GenBank/DDBJ databases">
        <title>First high quality genome sequence of Plasmodium coatneyi using continuous long reads from single molecule, real-time sequencing.</title>
        <authorList>
            <person name="Chien J.-T."/>
            <person name="Pakala S.B."/>
            <person name="Geraldo J.A."/>
            <person name="Lapp S.A."/>
            <person name="Barnwell J.W."/>
            <person name="Kissinger J.C."/>
            <person name="Galinski M.R."/>
            <person name="Humphrey J.C."/>
        </authorList>
    </citation>
    <scope>NUCLEOTIDE SEQUENCE [LARGE SCALE GENOMIC DNA]</scope>
    <source>
        <strain evidence="3">Hackeri</strain>
    </source>
</reference>
<dbReference type="KEGG" id="pcot:PCOAH_00047860"/>
<feature type="domain" description="Schizont-infected cell agglutination extracellular alpha" evidence="1">
    <location>
        <begin position="195"/>
        <end position="367"/>
    </location>
</feature>
<dbReference type="RefSeq" id="XP_019917200.1">
    <property type="nucleotide sequence ID" value="XM_020061569.1"/>
</dbReference>
<dbReference type="EMBL" id="CP016251">
    <property type="protein sequence ID" value="ANQ10505.1"/>
    <property type="molecule type" value="Genomic_DNA"/>
</dbReference>
<name>A0A1B1E681_9APIC</name>
<dbReference type="OrthoDB" id="10673052at2759"/>
<organism evidence="2 3">
    <name type="scientific">Plasmodium coatneyi</name>
    <dbReference type="NCBI Taxonomy" id="208452"/>
    <lineage>
        <taxon>Eukaryota</taxon>
        <taxon>Sar</taxon>
        <taxon>Alveolata</taxon>
        <taxon>Apicomplexa</taxon>
        <taxon>Aconoidasida</taxon>
        <taxon>Haemosporida</taxon>
        <taxon>Plasmodiidae</taxon>
        <taxon>Plasmodium</taxon>
    </lineage>
</organism>
<proteinExistence type="predicted"/>
<dbReference type="InterPro" id="IPR024290">
    <property type="entry name" value="SICA_extracell_a"/>
</dbReference>
<sequence length="486" mass="55169">MNEDPNGLAQGLCQTMKEERNISTDDDIEVCKFIVQNLWKIKTMSGAPCGNGTANELMKDYVRCTALNLWASLYIFSHCDKQDVVHRAYNVMESLKGLGTKDKCKECTYKGLERMVVLGDRNMLQYIHDSIRGNSSIMGIINGGKQKNCTAENKNAVSTVHESNINSIISMTVLPPKSRLGQSRIAQTAASNGEEVWKKWLRKWFDDMRKHKGQAVHDKIWVDFKKTFDKLIEGLKGNGPDEIRHLCADVPIWKDGDTSNKKELCRDMIRIRYFINGIKGGKKGKEPNIEKLTDIQSYLRCIVGMITMLELYEWHCKFGEIAEYIVGPVEAMLDVYGLNGKFEQCKILDTKSLVIGQKLVRDEIKKWIKDVKGAIGRVVSVKSVGAGYCKEEERAQKLKEQEEKNRESVIKLFGREKKEELGILTNTSSDFPMELVDEKLKEMREPGTNETERTRLQKEIEEIIGSTSGCSKELGKKVQEGEEGTM</sequence>
<gene>
    <name evidence="2" type="ORF">PCOAH_00047860</name>
</gene>
<feature type="domain" description="Schizont-infected cell agglutination extracellular alpha" evidence="1">
    <location>
        <begin position="10"/>
        <end position="113"/>
    </location>
</feature>
<evidence type="ECO:0000259" key="1">
    <source>
        <dbReference type="Pfam" id="PF12887"/>
    </source>
</evidence>
<dbReference type="Pfam" id="PF12887">
    <property type="entry name" value="SICA_alpha"/>
    <property type="match status" value="2"/>
</dbReference>
<protein>
    <submittedName>
        <fullName evidence="2">SICA-like antigen</fullName>
    </submittedName>
</protein>
<dbReference type="VEuPathDB" id="PlasmoDB:PCOAH_00047860"/>
<dbReference type="Proteomes" id="UP000092716">
    <property type="component" value="Chromosome 13"/>
</dbReference>
<dbReference type="AlphaFoldDB" id="A0A1B1E681"/>